<dbReference type="EC" id="3.1.3.2" evidence="7"/>
<dbReference type="PRINTS" id="PR00720">
    <property type="entry name" value="MAMMALPTPASE"/>
</dbReference>
<dbReference type="SUPFAM" id="SSF52788">
    <property type="entry name" value="Phosphotyrosine protein phosphatases I"/>
    <property type="match status" value="1"/>
</dbReference>
<name>A0AAV2I524_LYMST</name>
<evidence type="ECO:0000256" key="1">
    <source>
        <dbReference type="ARBA" id="ARBA00004496"/>
    </source>
</evidence>
<keyword evidence="10" id="KW-1185">Reference proteome</keyword>
<dbReference type="EMBL" id="CAXITT010000425">
    <property type="protein sequence ID" value="CAL1541327.1"/>
    <property type="molecule type" value="Genomic_DNA"/>
</dbReference>
<dbReference type="AlphaFoldDB" id="A0AAV2I524"/>
<comment type="caution">
    <text evidence="9">The sequence shown here is derived from an EMBL/GenBank/DDBJ whole genome shotgun (WGS) entry which is preliminary data.</text>
</comment>
<dbReference type="GO" id="GO:0004726">
    <property type="term" value="F:non-membrane spanning protein tyrosine phosphatase activity"/>
    <property type="evidence" value="ECO:0007669"/>
    <property type="project" value="InterPro"/>
</dbReference>
<evidence type="ECO:0000256" key="2">
    <source>
        <dbReference type="ARBA" id="ARBA00011063"/>
    </source>
</evidence>
<feature type="domain" description="Phosphotyrosine protein phosphatase I" evidence="8">
    <location>
        <begin position="11"/>
        <end position="162"/>
    </location>
</feature>
<dbReference type="InterPro" id="IPR002115">
    <property type="entry name" value="Tyr_Pase_low_mol_wt_mml"/>
</dbReference>
<comment type="catalytic activity">
    <reaction evidence="7">
        <text>O-phospho-L-tyrosyl-[protein] + H2O = L-tyrosyl-[protein] + phosphate</text>
        <dbReference type="Rhea" id="RHEA:10684"/>
        <dbReference type="Rhea" id="RHEA-COMP:10136"/>
        <dbReference type="Rhea" id="RHEA-COMP:20101"/>
        <dbReference type="ChEBI" id="CHEBI:15377"/>
        <dbReference type="ChEBI" id="CHEBI:43474"/>
        <dbReference type="ChEBI" id="CHEBI:46858"/>
        <dbReference type="ChEBI" id="CHEBI:61978"/>
        <dbReference type="EC" id="3.1.3.48"/>
    </reaction>
</comment>
<comment type="subcellular location">
    <subcellularLocation>
        <location evidence="1 7">Cytoplasm</location>
    </subcellularLocation>
</comment>
<comment type="similarity">
    <text evidence="2 7">Belongs to the low molecular weight phosphotyrosine protein phosphatase family.</text>
</comment>
<evidence type="ECO:0000313" key="9">
    <source>
        <dbReference type="EMBL" id="CAL1541327.1"/>
    </source>
</evidence>
<dbReference type="GO" id="GO:0003993">
    <property type="term" value="F:acid phosphatase activity"/>
    <property type="evidence" value="ECO:0007669"/>
    <property type="project" value="UniProtKB-UniRule"/>
</dbReference>
<dbReference type="FunFam" id="3.40.50.2300:FF:000105">
    <property type="entry name" value="Low molecular weight phosphotyrosine protein"/>
    <property type="match status" value="1"/>
</dbReference>
<feature type="active site" description="Nucleophile" evidence="6">
    <location>
        <position position="17"/>
    </location>
</feature>
<evidence type="ECO:0000313" key="10">
    <source>
        <dbReference type="Proteomes" id="UP001497497"/>
    </source>
</evidence>
<dbReference type="PRINTS" id="PR00719">
    <property type="entry name" value="LMWPTPASE"/>
</dbReference>
<keyword evidence="5 7" id="KW-0904">Protein phosphatase</keyword>
<accession>A0AAV2I524</accession>
<keyword evidence="3 7" id="KW-0963">Cytoplasm</keyword>
<comment type="function">
    <text evidence="7">Acts on tyrosine phosphorylated proteins, low-MW aryl phosphates and natural and synthetic acyl phosphates.</text>
</comment>
<feature type="active site" description="Proton donor" evidence="6">
    <location>
        <position position="133"/>
    </location>
</feature>
<comment type="catalytic activity">
    <reaction evidence="7">
        <text>a phosphate monoester + H2O = an alcohol + phosphate</text>
        <dbReference type="Rhea" id="RHEA:15017"/>
        <dbReference type="ChEBI" id="CHEBI:15377"/>
        <dbReference type="ChEBI" id="CHEBI:30879"/>
        <dbReference type="ChEBI" id="CHEBI:43474"/>
        <dbReference type="ChEBI" id="CHEBI:67140"/>
        <dbReference type="EC" id="3.1.3.2"/>
    </reaction>
</comment>
<evidence type="ECO:0000259" key="8">
    <source>
        <dbReference type="SMART" id="SM00226"/>
    </source>
</evidence>
<dbReference type="InterPro" id="IPR050438">
    <property type="entry name" value="LMW_PTPase"/>
</dbReference>
<reference evidence="9 10" key="1">
    <citation type="submission" date="2024-04" db="EMBL/GenBank/DDBJ databases">
        <authorList>
            <consortium name="Genoscope - CEA"/>
            <person name="William W."/>
        </authorList>
    </citation>
    <scope>NUCLEOTIDE SEQUENCE [LARGE SCALE GENOMIC DNA]</scope>
</reference>
<organism evidence="9 10">
    <name type="scientific">Lymnaea stagnalis</name>
    <name type="common">Great pond snail</name>
    <name type="synonym">Helix stagnalis</name>
    <dbReference type="NCBI Taxonomy" id="6523"/>
    <lineage>
        <taxon>Eukaryota</taxon>
        <taxon>Metazoa</taxon>
        <taxon>Spiralia</taxon>
        <taxon>Lophotrochozoa</taxon>
        <taxon>Mollusca</taxon>
        <taxon>Gastropoda</taxon>
        <taxon>Heterobranchia</taxon>
        <taxon>Euthyneura</taxon>
        <taxon>Panpulmonata</taxon>
        <taxon>Hygrophila</taxon>
        <taxon>Lymnaeoidea</taxon>
        <taxon>Lymnaeidae</taxon>
        <taxon>Lymnaea</taxon>
    </lineage>
</organism>
<dbReference type="PANTHER" id="PTHR11717">
    <property type="entry name" value="LOW MOLECULAR WEIGHT PROTEIN TYROSINE PHOSPHATASE"/>
    <property type="match status" value="1"/>
</dbReference>
<dbReference type="GO" id="GO:0005737">
    <property type="term" value="C:cytoplasm"/>
    <property type="evidence" value="ECO:0007669"/>
    <property type="project" value="UniProtKB-SubCell"/>
</dbReference>
<dbReference type="InterPro" id="IPR017867">
    <property type="entry name" value="Tyr_phospatase_low_mol_wt"/>
</dbReference>
<proteinExistence type="inferred from homology"/>
<feature type="active site" evidence="6">
    <location>
        <position position="23"/>
    </location>
</feature>
<dbReference type="SMART" id="SM00226">
    <property type="entry name" value="LMWPc"/>
    <property type="match status" value="1"/>
</dbReference>
<dbReference type="Proteomes" id="UP001497497">
    <property type="component" value="Unassembled WGS sequence"/>
</dbReference>
<evidence type="ECO:0000256" key="5">
    <source>
        <dbReference type="ARBA" id="ARBA00022912"/>
    </source>
</evidence>
<evidence type="ECO:0000256" key="7">
    <source>
        <dbReference type="RuleBase" id="RU368115"/>
    </source>
</evidence>
<gene>
    <name evidence="9" type="ORF">GSLYS_00014933001</name>
</gene>
<sequence>MMIMASNKKKHSVLFVCFGNTCRSTMAEGIFQHLVKQRGISDKWIIDSAGIGSWFINCPPNERTMRVLEKNGISDYKHLGRQITEEDFRKFEFIFGMDHGNVEDLKQLAPPNSTAMISLLGEWDPQKELVIRDPYFEPSSNNHVFDKVYAQCLRCCKKILECVS</sequence>
<dbReference type="InterPro" id="IPR023485">
    <property type="entry name" value="Ptyr_pPase"/>
</dbReference>
<dbReference type="InterPro" id="IPR036196">
    <property type="entry name" value="Ptyr_pPase_sf"/>
</dbReference>
<evidence type="ECO:0000256" key="6">
    <source>
        <dbReference type="PIRSR" id="PIRSR617867-1"/>
    </source>
</evidence>
<dbReference type="CDD" id="cd16343">
    <property type="entry name" value="LMWPTP"/>
    <property type="match status" value="1"/>
</dbReference>
<dbReference type="Gene3D" id="3.40.50.2300">
    <property type="match status" value="1"/>
</dbReference>
<dbReference type="EC" id="3.1.3.48" evidence="7"/>
<dbReference type="Pfam" id="PF01451">
    <property type="entry name" value="LMWPc"/>
    <property type="match status" value="1"/>
</dbReference>
<protein>
    <recommendedName>
        <fullName evidence="7">Low molecular weight phosphotyrosine protein phosphatase</fullName>
        <shortName evidence="7">LMW-PTP</shortName>
        <shortName evidence="7">LMW-PTPase</shortName>
        <ecNumber evidence="7">3.1.3.2</ecNumber>
        <ecNumber evidence="7">3.1.3.48</ecNumber>
    </recommendedName>
    <alternativeName>
        <fullName evidence="7">Low molecular weight cytosolic acid phosphatase</fullName>
    </alternativeName>
</protein>
<evidence type="ECO:0000256" key="4">
    <source>
        <dbReference type="ARBA" id="ARBA00022801"/>
    </source>
</evidence>
<dbReference type="PANTHER" id="PTHR11717:SF7">
    <property type="entry name" value="LOW MOLECULAR WEIGHT PHOSPHOTYROSINE PROTEIN PHOSPHATASE"/>
    <property type="match status" value="1"/>
</dbReference>
<keyword evidence="4 7" id="KW-0378">Hydrolase</keyword>
<evidence type="ECO:0000256" key="3">
    <source>
        <dbReference type="ARBA" id="ARBA00022490"/>
    </source>
</evidence>